<reference evidence="2 3" key="1">
    <citation type="submission" date="2024-05" db="EMBL/GenBank/DDBJ databases">
        <title>Culex pipiens pipiens assembly and annotation.</title>
        <authorList>
            <person name="Alout H."/>
            <person name="Durand T."/>
        </authorList>
    </citation>
    <scope>NUCLEOTIDE SEQUENCE [LARGE SCALE GENOMIC DNA]</scope>
    <source>
        <strain evidence="2">HA-2024</strain>
        <tissue evidence="2">Whole body</tissue>
    </source>
</reference>
<comment type="caution">
    <text evidence="2">The sequence shown here is derived from an EMBL/GenBank/DDBJ whole genome shotgun (WGS) entry which is preliminary data.</text>
</comment>
<organism evidence="2 3">
    <name type="scientific">Culex pipiens pipiens</name>
    <name type="common">Northern house mosquito</name>
    <dbReference type="NCBI Taxonomy" id="38569"/>
    <lineage>
        <taxon>Eukaryota</taxon>
        <taxon>Metazoa</taxon>
        <taxon>Ecdysozoa</taxon>
        <taxon>Arthropoda</taxon>
        <taxon>Hexapoda</taxon>
        <taxon>Insecta</taxon>
        <taxon>Pterygota</taxon>
        <taxon>Neoptera</taxon>
        <taxon>Endopterygota</taxon>
        <taxon>Diptera</taxon>
        <taxon>Nematocera</taxon>
        <taxon>Culicoidea</taxon>
        <taxon>Culicidae</taxon>
        <taxon>Culicinae</taxon>
        <taxon>Culicini</taxon>
        <taxon>Culex</taxon>
        <taxon>Culex</taxon>
    </lineage>
</organism>
<gene>
    <name evidence="2" type="ORF">pipiens_003012</name>
</gene>
<dbReference type="EMBL" id="JBEHCU010007487">
    <property type="protein sequence ID" value="KAL1394660.1"/>
    <property type="molecule type" value="Genomic_DNA"/>
</dbReference>
<evidence type="ECO:0000313" key="2">
    <source>
        <dbReference type="EMBL" id="KAL1394660.1"/>
    </source>
</evidence>
<evidence type="ECO:0000313" key="3">
    <source>
        <dbReference type="Proteomes" id="UP001562425"/>
    </source>
</evidence>
<sequence length="165" mass="18189">MQNELRATGLTTYQLRAGGWRWETRSDFSDDGVATDEDGRLPESRNCCLMGHSLARPVEDLGSVLPLLGFFLSTGSEGTGVGRTGDRNERHRAPLRTQVTRQMARQQSRQSNPEANLKPPGQVEGIHPELARHGTASSLGTEQRYTGTDLKAATMDEVLHYRALV</sequence>
<feature type="compositionally biased region" description="Polar residues" evidence="1">
    <location>
        <begin position="99"/>
        <end position="114"/>
    </location>
</feature>
<evidence type="ECO:0000256" key="1">
    <source>
        <dbReference type="SAM" id="MobiDB-lite"/>
    </source>
</evidence>
<feature type="region of interest" description="Disordered" evidence="1">
    <location>
        <begin position="99"/>
        <end position="126"/>
    </location>
</feature>
<keyword evidence="3" id="KW-1185">Reference proteome</keyword>
<dbReference type="AlphaFoldDB" id="A0ABD1D4W0"/>
<proteinExistence type="predicted"/>
<protein>
    <submittedName>
        <fullName evidence="2">Uncharacterized protein</fullName>
    </submittedName>
</protein>
<accession>A0ABD1D4W0</accession>
<name>A0ABD1D4W0_CULPP</name>
<dbReference type="Proteomes" id="UP001562425">
    <property type="component" value="Unassembled WGS sequence"/>
</dbReference>